<sequence length="96" mass="11393">MIKKKPIPQFKSEDQERRFWAEHDSTEYVDWSKARKIIFPNLKPSVKSISVRLPESMLEELKLLANKKDVPYQSLMKVFLADRISEELQPYGKKKL</sequence>
<dbReference type="AlphaFoldDB" id="A0A3B1CZ36"/>
<dbReference type="Pfam" id="PF12441">
    <property type="entry name" value="CopG_antitoxin"/>
    <property type="match status" value="1"/>
</dbReference>
<gene>
    <name evidence="1" type="ORF">MNBD_UNCLBAC01-2069</name>
</gene>
<reference evidence="1" key="1">
    <citation type="submission" date="2018-06" db="EMBL/GenBank/DDBJ databases">
        <authorList>
            <person name="Zhirakovskaya E."/>
        </authorList>
    </citation>
    <scope>NUCLEOTIDE SEQUENCE</scope>
</reference>
<protein>
    <submittedName>
        <fullName evidence="1">Uncharacterized protein</fullName>
    </submittedName>
</protein>
<organism evidence="1">
    <name type="scientific">hydrothermal vent metagenome</name>
    <dbReference type="NCBI Taxonomy" id="652676"/>
    <lineage>
        <taxon>unclassified sequences</taxon>
        <taxon>metagenomes</taxon>
        <taxon>ecological metagenomes</taxon>
    </lineage>
</organism>
<evidence type="ECO:0000313" key="1">
    <source>
        <dbReference type="EMBL" id="VAX35099.1"/>
    </source>
</evidence>
<name>A0A3B1CZ36_9ZZZZ</name>
<dbReference type="EMBL" id="UOGJ01000029">
    <property type="protein sequence ID" value="VAX35099.1"/>
    <property type="molecule type" value="Genomic_DNA"/>
</dbReference>
<proteinExistence type="predicted"/>
<dbReference type="InterPro" id="IPR022148">
    <property type="entry name" value="CopG_antitoxin"/>
</dbReference>
<accession>A0A3B1CZ36</accession>